<evidence type="ECO:0000256" key="1">
    <source>
        <dbReference type="SAM" id="Phobius"/>
    </source>
</evidence>
<sequence length="164" mass="17582">MRKERRLKALVSGLLLYTAAVGMAVRLAELQLLQPLYAGFGGPRSELSILCEASWIALLMFVLALGWTYWTVRPSSTGRRPQTAWCLGGIAIAWLVGVVYGVLQVASGPGVTDMPVLAWLLSPEMPPLWGLLNTLALIAGVLLAGRRRATTLAASAPTPRMARG</sequence>
<name>A0ABT8DPU7_9BURK</name>
<keyword evidence="3" id="KW-1185">Reference proteome</keyword>
<dbReference type="Proteomes" id="UP001228044">
    <property type="component" value="Unassembled WGS sequence"/>
</dbReference>
<gene>
    <name evidence="2" type="ORF">QWJ38_02115</name>
</gene>
<protein>
    <submittedName>
        <fullName evidence="2">Uncharacterized protein</fullName>
    </submittedName>
</protein>
<organism evidence="2 3">
    <name type="scientific">Roseateles violae</name>
    <dbReference type="NCBI Taxonomy" id="3058042"/>
    <lineage>
        <taxon>Bacteria</taxon>
        <taxon>Pseudomonadati</taxon>
        <taxon>Pseudomonadota</taxon>
        <taxon>Betaproteobacteria</taxon>
        <taxon>Burkholderiales</taxon>
        <taxon>Sphaerotilaceae</taxon>
        <taxon>Roseateles</taxon>
    </lineage>
</organism>
<keyword evidence="1" id="KW-0812">Transmembrane</keyword>
<feature type="transmembrane region" description="Helical" evidence="1">
    <location>
        <begin position="126"/>
        <end position="145"/>
    </location>
</feature>
<feature type="transmembrane region" description="Helical" evidence="1">
    <location>
        <begin position="84"/>
        <end position="106"/>
    </location>
</feature>
<feature type="transmembrane region" description="Helical" evidence="1">
    <location>
        <begin position="54"/>
        <end position="72"/>
    </location>
</feature>
<comment type="caution">
    <text evidence="2">The sequence shown here is derived from an EMBL/GenBank/DDBJ whole genome shotgun (WGS) entry which is preliminary data.</text>
</comment>
<keyword evidence="1" id="KW-1133">Transmembrane helix</keyword>
<dbReference type="EMBL" id="JAUHHC010000001">
    <property type="protein sequence ID" value="MDN3919065.1"/>
    <property type="molecule type" value="Genomic_DNA"/>
</dbReference>
<proteinExistence type="predicted"/>
<accession>A0ABT8DPU7</accession>
<evidence type="ECO:0000313" key="3">
    <source>
        <dbReference type="Proteomes" id="UP001228044"/>
    </source>
</evidence>
<reference evidence="2 3" key="1">
    <citation type="submission" date="2023-06" db="EMBL/GenBank/DDBJ databases">
        <title>Pelomonas sp. PFR6 16S ribosomal RNA gene Genome sequencing and assembly.</title>
        <authorList>
            <person name="Woo H."/>
        </authorList>
    </citation>
    <scope>NUCLEOTIDE SEQUENCE [LARGE SCALE GENOMIC DNA]</scope>
    <source>
        <strain evidence="2 3">PFR6</strain>
    </source>
</reference>
<dbReference type="RefSeq" id="WP_290357383.1">
    <property type="nucleotide sequence ID" value="NZ_JAUHHC010000001.1"/>
</dbReference>
<evidence type="ECO:0000313" key="2">
    <source>
        <dbReference type="EMBL" id="MDN3919065.1"/>
    </source>
</evidence>
<keyword evidence="1" id="KW-0472">Membrane</keyword>